<evidence type="ECO:0000313" key="3">
    <source>
        <dbReference type="Proteomes" id="UP000054770"/>
    </source>
</evidence>
<dbReference type="AlphaFoldDB" id="A0A158KVL9"/>
<proteinExistence type="predicted"/>
<evidence type="ECO:0000256" key="1">
    <source>
        <dbReference type="SAM" id="MobiDB-lite"/>
    </source>
</evidence>
<feature type="region of interest" description="Disordered" evidence="1">
    <location>
        <begin position="1"/>
        <end position="36"/>
    </location>
</feature>
<gene>
    <name evidence="2" type="ORF">AWB68_07575</name>
</gene>
<keyword evidence="3" id="KW-1185">Reference proteome</keyword>
<dbReference type="Proteomes" id="UP000054770">
    <property type="component" value="Unassembled WGS sequence"/>
</dbReference>
<accession>A0A158KVL9</accession>
<name>A0A158KVL9_9BURK</name>
<comment type="caution">
    <text evidence="2">The sequence shown here is derived from an EMBL/GenBank/DDBJ whole genome shotgun (WGS) entry which is preliminary data.</text>
</comment>
<sequence length="36" mass="3842">MRDLGEAGAGGVQLVGKSPHNARQMTAEHAPTELRR</sequence>
<reference evidence="2" key="1">
    <citation type="submission" date="2016-01" db="EMBL/GenBank/DDBJ databases">
        <authorList>
            <person name="Peeters C."/>
        </authorList>
    </citation>
    <scope>NUCLEOTIDE SEQUENCE [LARGE SCALE GENOMIC DNA]</scope>
    <source>
        <strain evidence="2">LMG 22940</strain>
    </source>
</reference>
<evidence type="ECO:0000313" key="2">
    <source>
        <dbReference type="EMBL" id="SAL85137.1"/>
    </source>
</evidence>
<organism evidence="2 3">
    <name type="scientific">Caballeronia choica</name>
    <dbReference type="NCBI Taxonomy" id="326476"/>
    <lineage>
        <taxon>Bacteria</taxon>
        <taxon>Pseudomonadati</taxon>
        <taxon>Pseudomonadota</taxon>
        <taxon>Betaproteobacteria</taxon>
        <taxon>Burkholderiales</taxon>
        <taxon>Burkholderiaceae</taxon>
        <taxon>Caballeronia</taxon>
    </lineage>
</organism>
<protein>
    <submittedName>
        <fullName evidence="2">Uncharacterized protein</fullName>
    </submittedName>
</protein>
<dbReference type="EMBL" id="FCON02000178">
    <property type="protein sequence ID" value="SAL85137.1"/>
    <property type="molecule type" value="Genomic_DNA"/>
</dbReference>